<gene>
    <name evidence="2" type="ORF">LAESUDRAFT_145667</name>
</gene>
<proteinExistence type="predicted"/>
<dbReference type="InParanoid" id="A0A165EAW5"/>
<name>A0A165EAW5_9APHY</name>
<keyword evidence="3" id="KW-1185">Reference proteome</keyword>
<evidence type="ECO:0000256" key="1">
    <source>
        <dbReference type="SAM" id="SignalP"/>
    </source>
</evidence>
<dbReference type="Proteomes" id="UP000076871">
    <property type="component" value="Unassembled WGS sequence"/>
</dbReference>
<reference evidence="2 3" key="1">
    <citation type="journal article" date="2016" name="Mol. Biol. Evol.">
        <title>Comparative Genomics of Early-Diverging Mushroom-Forming Fungi Provides Insights into the Origins of Lignocellulose Decay Capabilities.</title>
        <authorList>
            <person name="Nagy L.G."/>
            <person name="Riley R."/>
            <person name="Tritt A."/>
            <person name="Adam C."/>
            <person name="Daum C."/>
            <person name="Floudas D."/>
            <person name="Sun H."/>
            <person name="Yadav J.S."/>
            <person name="Pangilinan J."/>
            <person name="Larsson K.H."/>
            <person name="Matsuura K."/>
            <person name="Barry K."/>
            <person name="Labutti K."/>
            <person name="Kuo R."/>
            <person name="Ohm R.A."/>
            <person name="Bhattacharya S.S."/>
            <person name="Shirouzu T."/>
            <person name="Yoshinaga Y."/>
            <person name="Martin F.M."/>
            <person name="Grigoriev I.V."/>
            <person name="Hibbett D.S."/>
        </authorList>
    </citation>
    <scope>NUCLEOTIDE SEQUENCE [LARGE SCALE GENOMIC DNA]</scope>
    <source>
        <strain evidence="2 3">93-53</strain>
    </source>
</reference>
<keyword evidence="1" id="KW-0732">Signal</keyword>
<feature type="signal peptide" evidence="1">
    <location>
        <begin position="1"/>
        <end position="21"/>
    </location>
</feature>
<organism evidence="2 3">
    <name type="scientific">Laetiporus sulphureus 93-53</name>
    <dbReference type="NCBI Taxonomy" id="1314785"/>
    <lineage>
        <taxon>Eukaryota</taxon>
        <taxon>Fungi</taxon>
        <taxon>Dikarya</taxon>
        <taxon>Basidiomycota</taxon>
        <taxon>Agaricomycotina</taxon>
        <taxon>Agaricomycetes</taxon>
        <taxon>Polyporales</taxon>
        <taxon>Laetiporus</taxon>
    </lineage>
</organism>
<accession>A0A165EAW5</accession>
<evidence type="ECO:0000313" key="3">
    <source>
        <dbReference type="Proteomes" id="UP000076871"/>
    </source>
</evidence>
<dbReference type="GeneID" id="63818370"/>
<protein>
    <recommendedName>
        <fullName evidence="4">Secreted protein</fullName>
    </recommendedName>
</protein>
<sequence length="125" mass="14187">MDLVRLLIALALLRYLSLRHCIRLPFVLVEPGLPLNDVIAIIRIGRSEKLIAGTSRPQQLPYYCGDERGWKSRSNELFADNVHHDQDTIAIVSGENATLKNEMRSRRKLMRKITASATKQVSTTM</sequence>
<dbReference type="EMBL" id="KV427623">
    <property type="protein sequence ID" value="KZT06621.1"/>
    <property type="molecule type" value="Genomic_DNA"/>
</dbReference>
<evidence type="ECO:0008006" key="4">
    <source>
        <dbReference type="Google" id="ProtNLM"/>
    </source>
</evidence>
<evidence type="ECO:0000313" key="2">
    <source>
        <dbReference type="EMBL" id="KZT06621.1"/>
    </source>
</evidence>
<dbReference type="RefSeq" id="XP_040764361.1">
    <property type="nucleotide sequence ID" value="XM_040901338.1"/>
</dbReference>
<dbReference type="AlphaFoldDB" id="A0A165EAW5"/>
<feature type="chain" id="PRO_5007857084" description="Secreted protein" evidence="1">
    <location>
        <begin position="22"/>
        <end position="125"/>
    </location>
</feature>